<reference evidence="1" key="1">
    <citation type="journal article" date="2020" name="Stud. Mycol.">
        <title>101 Dothideomycetes genomes: a test case for predicting lifestyles and emergence of pathogens.</title>
        <authorList>
            <person name="Haridas S."/>
            <person name="Albert R."/>
            <person name="Binder M."/>
            <person name="Bloem J."/>
            <person name="Labutti K."/>
            <person name="Salamov A."/>
            <person name="Andreopoulos B."/>
            <person name="Baker S."/>
            <person name="Barry K."/>
            <person name="Bills G."/>
            <person name="Bluhm B."/>
            <person name="Cannon C."/>
            <person name="Castanera R."/>
            <person name="Culley D."/>
            <person name="Daum C."/>
            <person name="Ezra D."/>
            <person name="Gonzalez J."/>
            <person name="Henrissat B."/>
            <person name="Kuo A."/>
            <person name="Liang C."/>
            <person name="Lipzen A."/>
            <person name="Lutzoni F."/>
            <person name="Magnuson J."/>
            <person name="Mondo S."/>
            <person name="Nolan M."/>
            <person name="Ohm R."/>
            <person name="Pangilinan J."/>
            <person name="Park H.-J."/>
            <person name="Ramirez L."/>
            <person name="Alfaro M."/>
            <person name="Sun H."/>
            <person name="Tritt A."/>
            <person name="Yoshinaga Y."/>
            <person name="Zwiers L.-H."/>
            <person name="Turgeon B."/>
            <person name="Goodwin S."/>
            <person name="Spatafora J."/>
            <person name="Crous P."/>
            <person name="Grigoriev I."/>
        </authorList>
    </citation>
    <scope>NUCLEOTIDE SEQUENCE</scope>
    <source>
        <strain evidence="1">CBS 113979</strain>
    </source>
</reference>
<sequence>MKYLSICRKQHPPASVLKSSPLHLQVHTFNTLQQSADLESNNSHRVNGCRQLTALHLAAIYVDEATLYVESVQSYSR</sequence>
<organism evidence="1 2">
    <name type="scientific">Aulographum hederae CBS 113979</name>
    <dbReference type="NCBI Taxonomy" id="1176131"/>
    <lineage>
        <taxon>Eukaryota</taxon>
        <taxon>Fungi</taxon>
        <taxon>Dikarya</taxon>
        <taxon>Ascomycota</taxon>
        <taxon>Pezizomycotina</taxon>
        <taxon>Dothideomycetes</taxon>
        <taxon>Pleosporomycetidae</taxon>
        <taxon>Aulographales</taxon>
        <taxon>Aulographaceae</taxon>
    </lineage>
</organism>
<dbReference type="Proteomes" id="UP000800041">
    <property type="component" value="Unassembled WGS sequence"/>
</dbReference>
<gene>
    <name evidence="1" type="ORF">K402DRAFT_206077</name>
</gene>
<keyword evidence="2" id="KW-1185">Reference proteome</keyword>
<evidence type="ECO:0000313" key="1">
    <source>
        <dbReference type="EMBL" id="KAF1990919.1"/>
    </source>
</evidence>
<accession>A0A6G1HD23</accession>
<protein>
    <submittedName>
        <fullName evidence="1">Uncharacterized protein</fullName>
    </submittedName>
</protein>
<proteinExistence type="predicted"/>
<name>A0A6G1HD23_9PEZI</name>
<dbReference type="EMBL" id="ML977141">
    <property type="protein sequence ID" value="KAF1990919.1"/>
    <property type="molecule type" value="Genomic_DNA"/>
</dbReference>
<dbReference type="AlphaFoldDB" id="A0A6G1HD23"/>
<evidence type="ECO:0000313" key="2">
    <source>
        <dbReference type="Proteomes" id="UP000800041"/>
    </source>
</evidence>